<accession>A0A4Y6PWX5</accession>
<feature type="chain" id="PRO_5030106598" description="Lipoprotein" evidence="1">
    <location>
        <begin position="26"/>
        <end position="179"/>
    </location>
</feature>
<dbReference type="Proteomes" id="UP000315995">
    <property type="component" value="Chromosome"/>
</dbReference>
<organism evidence="2 3">
    <name type="scientific">Persicimonas caeni</name>
    <dbReference type="NCBI Taxonomy" id="2292766"/>
    <lineage>
        <taxon>Bacteria</taxon>
        <taxon>Deltaproteobacteria</taxon>
        <taxon>Bradymonadales</taxon>
        <taxon>Bradymonadaceae</taxon>
        <taxon>Persicimonas</taxon>
    </lineage>
</organism>
<keyword evidence="3" id="KW-1185">Reference proteome</keyword>
<evidence type="ECO:0008006" key="4">
    <source>
        <dbReference type="Google" id="ProtNLM"/>
    </source>
</evidence>
<name>A0A4Y6PWX5_PERCE</name>
<dbReference type="AlphaFoldDB" id="A0A4Y6PWX5"/>
<dbReference type="RefSeq" id="WP_141199282.1">
    <property type="nucleotide sequence ID" value="NZ_CP041186.1"/>
</dbReference>
<accession>A0A5B8YC38</accession>
<evidence type="ECO:0000313" key="3">
    <source>
        <dbReference type="Proteomes" id="UP000315995"/>
    </source>
</evidence>
<reference evidence="2 3" key="1">
    <citation type="submission" date="2019-06" db="EMBL/GenBank/DDBJ databases">
        <title>Persicimonas caeni gen. nov., sp. nov., a predatory bacterium isolated from solar saltern.</title>
        <authorList>
            <person name="Wang S."/>
        </authorList>
    </citation>
    <scope>NUCLEOTIDE SEQUENCE [LARGE SCALE GENOMIC DNA]</scope>
    <source>
        <strain evidence="2 3">YN101</strain>
    </source>
</reference>
<protein>
    <recommendedName>
        <fullName evidence="4">Lipoprotein</fullName>
    </recommendedName>
</protein>
<feature type="signal peptide" evidence="1">
    <location>
        <begin position="1"/>
        <end position="25"/>
    </location>
</feature>
<sequence>MMMTKTNTRIAAALLTATLALPSLGCGDDGPSTSPFADTYQVVLHTRNTENCDGEGSPFDGDDYFELTDEGDSLAYHVCDAADDCRDAVNDSKSFTIQDGDAWIGRTIDASGTRGGCNVTFTERVATLENNTDVRIETRTFSGEFSREEGQDCTDQLVLENRGELTCGQFEVVLAVPAD</sequence>
<dbReference type="EMBL" id="CP041186">
    <property type="protein sequence ID" value="QDG52821.1"/>
    <property type="molecule type" value="Genomic_DNA"/>
</dbReference>
<keyword evidence="1" id="KW-0732">Signal</keyword>
<evidence type="ECO:0000313" key="2">
    <source>
        <dbReference type="EMBL" id="QDG52821.1"/>
    </source>
</evidence>
<gene>
    <name evidence="2" type="ORF">FIV42_19345</name>
</gene>
<dbReference type="OrthoDB" id="9989804at2"/>
<proteinExistence type="predicted"/>
<evidence type="ECO:0000256" key="1">
    <source>
        <dbReference type="SAM" id="SignalP"/>
    </source>
</evidence>